<gene>
    <name evidence="7" type="ORF">AB4876_06940</name>
</gene>
<dbReference type="InterPro" id="IPR051013">
    <property type="entry name" value="MBL_superfamily_lactonases"/>
</dbReference>
<sequence length="298" mass="33476">MHCIQTLITAATLTVALLSSAFAHAEDAGESEQTVRFAVINTSGTNTLDALSYSGGSWFSKVRMSYVAFLVDHPKGRFLFDTGLGRNIKQQYQADMPLWMRPAFKYDSVKPVRDQLEANHQTLPNQIILSHTHWDHASGVADFPNAEVWALPEEHAYIAEGNVMPSQFANPDLRWHEYTLTDTPWRNYKKSLDLYGDGSVVLVDQGGHTPGSVGLYLRTSSGSEYLLCGDTLWRARALERAAPKSWVARWLVDDDTVATQERVNQLAEFSRQYPDVVIVPAHDTEVLDQLGYFPSWLE</sequence>
<keyword evidence="3" id="KW-0378">Hydrolase</keyword>
<evidence type="ECO:0000256" key="2">
    <source>
        <dbReference type="ARBA" id="ARBA00022723"/>
    </source>
</evidence>
<accession>A0ABV3U425</accession>
<dbReference type="InterPro" id="IPR001279">
    <property type="entry name" value="Metallo-B-lactamas"/>
</dbReference>
<proteinExistence type="inferred from homology"/>
<comment type="similarity">
    <text evidence="1">Belongs to the metallo-beta-lactamase superfamily.</text>
</comment>
<dbReference type="Gene3D" id="3.60.15.10">
    <property type="entry name" value="Ribonuclease Z/Hydroxyacylglutathione hydrolase-like"/>
    <property type="match status" value="1"/>
</dbReference>
<protein>
    <submittedName>
        <fullName evidence="7">MBL fold metallo-hydrolase</fullName>
    </submittedName>
</protein>
<keyword evidence="5" id="KW-0732">Signal</keyword>
<dbReference type="PANTHER" id="PTHR42978">
    <property type="entry name" value="QUORUM-QUENCHING LACTONASE YTNP-RELATED-RELATED"/>
    <property type="match status" value="1"/>
</dbReference>
<evidence type="ECO:0000256" key="5">
    <source>
        <dbReference type="SAM" id="SignalP"/>
    </source>
</evidence>
<dbReference type="SUPFAM" id="SSF56281">
    <property type="entry name" value="Metallo-hydrolase/oxidoreductase"/>
    <property type="match status" value="1"/>
</dbReference>
<dbReference type="RefSeq" id="WP_368380929.1">
    <property type="nucleotide sequence ID" value="NZ_JBFRYA010000005.1"/>
</dbReference>
<organism evidence="7 8">
    <name type="scientific">Zhongshania guokunii</name>
    <dbReference type="NCBI Taxonomy" id="641783"/>
    <lineage>
        <taxon>Bacteria</taxon>
        <taxon>Pseudomonadati</taxon>
        <taxon>Pseudomonadota</taxon>
        <taxon>Gammaproteobacteria</taxon>
        <taxon>Cellvibrionales</taxon>
        <taxon>Spongiibacteraceae</taxon>
        <taxon>Zhongshania</taxon>
    </lineage>
</organism>
<keyword evidence="8" id="KW-1185">Reference proteome</keyword>
<name>A0ABV3U425_9GAMM</name>
<keyword evidence="2" id="KW-0479">Metal-binding</keyword>
<feature type="signal peptide" evidence="5">
    <location>
        <begin position="1"/>
        <end position="25"/>
    </location>
</feature>
<dbReference type="InterPro" id="IPR036866">
    <property type="entry name" value="RibonucZ/Hydroxyglut_hydro"/>
</dbReference>
<feature type="domain" description="Metallo-beta-lactamase" evidence="6">
    <location>
        <begin position="65"/>
        <end position="282"/>
    </location>
</feature>
<dbReference type="Pfam" id="PF00753">
    <property type="entry name" value="Lactamase_B"/>
    <property type="match status" value="1"/>
</dbReference>
<evidence type="ECO:0000256" key="1">
    <source>
        <dbReference type="ARBA" id="ARBA00007749"/>
    </source>
</evidence>
<feature type="chain" id="PRO_5046789890" evidence="5">
    <location>
        <begin position="26"/>
        <end position="298"/>
    </location>
</feature>
<reference evidence="7 8" key="1">
    <citation type="journal article" date="2011" name="Int. J. Syst. Evol. Microbiol.">
        <title>Zhongshania antarctica gen. nov., sp. nov. and Zhongshania guokunii sp. nov., gammaproteobacteria respectively isolated from coastal attached (fast) ice and surface seawater of the Antarctic.</title>
        <authorList>
            <person name="Li H.J."/>
            <person name="Zhang X.Y."/>
            <person name="Chen C.X."/>
            <person name="Zhang Y.J."/>
            <person name="Gao Z.M."/>
            <person name="Yu Y."/>
            <person name="Chen X.L."/>
            <person name="Chen B."/>
            <person name="Zhang Y.Z."/>
        </authorList>
    </citation>
    <scope>NUCLEOTIDE SEQUENCE [LARGE SCALE GENOMIC DNA]</scope>
    <source>
        <strain evidence="7 8">ZS6-22T</strain>
    </source>
</reference>
<evidence type="ECO:0000256" key="4">
    <source>
        <dbReference type="ARBA" id="ARBA00022833"/>
    </source>
</evidence>
<keyword evidence="4" id="KW-0862">Zinc</keyword>
<dbReference type="EMBL" id="JBFRYA010000005">
    <property type="protein sequence ID" value="MEX1668641.1"/>
    <property type="molecule type" value="Genomic_DNA"/>
</dbReference>
<evidence type="ECO:0000259" key="6">
    <source>
        <dbReference type="SMART" id="SM00849"/>
    </source>
</evidence>
<evidence type="ECO:0000313" key="7">
    <source>
        <dbReference type="EMBL" id="MEX1668641.1"/>
    </source>
</evidence>
<evidence type="ECO:0000256" key="3">
    <source>
        <dbReference type="ARBA" id="ARBA00022801"/>
    </source>
</evidence>
<dbReference type="SMART" id="SM00849">
    <property type="entry name" value="Lactamase_B"/>
    <property type="match status" value="1"/>
</dbReference>
<dbReference type="PANTHER" id="PTHR42978:SF3">
    <property type="entry name" value="BLR3078 PROTEIN"/>
    <property type="match status" value="1"/>
</dbReference>
<dbReference type="CDD" id="cd07730">
    <property type="entry name" value="metallo-hydrolase-like_MBL-fold"/>
    <property type="match status" value="1"/>
</dbReference>
<comment type="caution">
    <text evidence="7">The sequence shown here is derived from an EMBL/GenBank/DDBJ whole genome shotgun (WGS) entry which is preliminary data.</text>
</comment>
<evidence type="ECO:0000313" key="8">
    <source>
        <dbReference type="Proteomes" id="UP001557485"/>
    </source>
</evidence>
<dbReference type="Proteomes" id="UP001557485">
    <property type="component" value="Unassembled WGS sequence"/>
</dbReference>